<sequence>MVLSFGKMCAVIDTEMAKFARIQYIIATITIRINNAVRLCCCSCSYACDKQFNEFICLYRLRRLFLIGIILT</sequence>
<dbReference type="EMBL" id="UGRI01000001">
    <property type="protein sequence ID" value="SUA20928.1"/>
    <property type="molecule type" value="Genomic_DNA"/>
</dbReference>
<evidence type="ECO:0000313" key="1">
    <source>
        <dbReference type="EMBL" id="SUA20928.1"/>
    </source>
</evidence>
<protein>
    <submittedName>
        <fullName evidence="1">Uncharacterized protein</fullName>
    </submittedName>
</protein>
<accession>A0A378VXF1</accession>
<name>A0A378VXF1_NEIGO</name>
<gene>
    <name evidence="1" type="ORF">NCTC11421_01033</name>
</gene>
<dbReference type="AlphaFoldDB" id="A0A378VXF1"/>
<proteinExistence type="predicted"/>
<reference evidence="1" key="1">
    <citation type="submission" date="2018-06" db="EMBL/GenBank/DDBJ databases">
        <authorList>
            <consortium name="Pathogen Informatics"/>
            <person name="Doyle S."/>
        </authorList>
    </citation>
    <scope>NUCLEOTIDE SEQUENCE [LARGE SCALE GENOMIC DNA]</scope>
    <source>
        <strain evidence="1">NCTC11421</strain>
    </source>
</reference>
<organism evidence="1">
    <name type="scientific">Neisseria gonorrhoeae</name>
    <dbReference type="NCBI Taxonomy" id="485"/>
    <lineage>
        <taxon>Bacteria</taxon>
        <taxon>Pseudomonadati</taxon>
        <taxon>Pseudomonadota</taxon>
        <taxon>Betaproteobacteria</taxon>
        <taxon>Neisseriales</taxon>
        <taxon>Neisseriaceae</taxon>
        <taxon>Neisseria</taxon>
    </lineage>
</organism>